<evidence type="ECO:0000313" key="1">
    <source>
        <dbReference type="EMBL" id="GAT24096.1"/>
    </source>
</evidence>
<proteinExistence type="predicted"/>
<dbReference type="AlphaFoldDB" id="A0A146FDY5"/>
<accession>A0A146FDY5</accession>
<sequence>MIKVLVEKHGDIGVVNIIHDGSITLSSDDQPRHADMAQQGEGLEGLTQIGREVARKLLKVISVPHQMNVMVQSETPSQGEQPINN</sequence>
<protein>
    <submittedName>
        <fullName evidence="1">3-isopropylmalate dehydratase</fullName>
    </submittedName>
</protein>
<dbReference type="Proteomes" id="UP000075230">
    <property type="component" value="Unassembled WGS sequence"/>
</dbReference>
<evidence type="ECO:0000313" key="2">
    <source>
        <dbReference type="Proteomes" id="UP000075230"/>
    </source>
</evidence>
<comment type="caution">
    <text evidence="1">The sequence shown here is derived from an EMBL/GenBank/DDBJ whole genome shotgun (WGS) entry which is preliminary data.</text>
</comment>
<name>A0A146FDY5_ASPKA</name>
<reference evidence="2" key="2">
    <citation type="submission" date="2016-02" db="EMBL/GenBank/DDBJ databases">
        <title>Genome sequencing of Aspergillus luchuensis NBRC 4314.</title>
        <authorList>
            <person name="Yamada O."/>
        </authorList>
    </citation>
    <scope>NUCLEOTIDE SEQUENCE [LARGE SCALE GENOMIC DNA]</scope>
    <source>
        <strain evidence="2">RIB 2604</strain>
    </source>
</reference>
<reference evidence="1 2" key="1">
    <citation type="journal article" date="2016" name="DNA Res.">
        <title>Genome sequence of Aspergillus luchuensis NBRC 4314.</title>
        <authorList>
            <person name="Yamada O."/>
            <person name="Machida M."/>
            <person name="Hosoyama A."/>
            <person name="Goto M."/>
            <person name="Takahashi T."/>
            <person name="Futagami T."/>
            <person name="Yamagata Y."/>
            <person name="Takeuchi M."/>
            <person name="Kobayashi T."/>
            <person name="Koike H."/>
            <person name="Abe K."/>
            <person name="Asai K."/>
            <person name="Arita M."/>
            <person name="Fujita N."/>
            <person name="Fukuda K."/>
            <person name="Higa K."/>
            <person name="Horikawa H."/>
            <person name="Ishikawa T."/>
            <person name="Jinno K."/>
            <person name="Kato Y."/>
            <person name="Kirimura K."/>
            <person name="Mizutani O."/>
            <person name="Nakasone K."/>
            <person name="Sano M."/>
            <person name="Shiraishi Y."/>
            <person name="Tsukahara M."/>
            <person name="Gomi K."/>
        </authorList>
    </citation>
    <scope>NUCLEOTIDE SEQUENCE [LARGE SCALE GENOMIC DNA]</scope>
    <source>
        <strain evidence="1 2">RIB 2604</strain>
    </source>
</reference>
<dbReference type="EMBL" id="BCWF01000017">
    <property type="protein sequence ID" value="GAT24096.1"/>
    <property type="molecule type" value="Genomic_DNA"/>
</dbReference>
<organism evidence="1 2">
    <name type="scientific">Aspergillus kawachii</name>
    <name type="common">White koji mold</name>
    <name type="synonym">Aspergillus awamori var. kawachi</name>
    <dbReference type="NCBI Taxonomy" id="1069201"/>
    <lineage>
        <taxon>Eukaryota</taxon>
        <taxon>Fungi</taxon>
        <taxon>Dikarya</taxon>
        <taxon>Ascomycota</taxon>
        <taxon>Pezizomycotina</taxon>
        <taxon>Eurotiomycetes</taxon>
        <taxon>Eurotiomycetidae</taxon>
        <taxon>Eurotiales</taxon>
        <taxon>Aspergillaceae</taxon>
        <taxon>Aspergillus</taxon>
        <taxon>Aspergillus subgen. Circumdati</taxon>
    </lineage>
</organism>
<gene>
    <name evidence="1" type="ORF">RIB2604_01712390</name>
</gene>